<dbReference type="OrthoDB" id="40134at2759"/>
<feature type="transmembrane region" description="Helical" evidence="7">
    <location>
        <begin position="284"/>
        <end position="304"/>
    </location>
</feature>
<dbReference type="GO" id="GO:0016020">
    <property type="term" value="C:membrane"/>
    <property type="evidence" value="ECO:0007669"/>
    <property type="project" value="UniProtKB-SubCell"/>
</dbReference>
<feature type="transmembrane region" description="Helical" evidence="7">
    <location>
        <begin position="173"/>
        <end position="190"/>
    </location>
</feature>
<feature type="transmembrane region" description="Helical" evidence="7">
    <location>
        <begin position="445"/>
        <end position="467"/>
    </location>
</feature>
<dbReference type="GeneID" id="116215632"/>
<feature type="transmembrane region" description="Helical" evidence="7">
    <location>
        <begin position="324"/>
        <end position="345"/>
    </location>
</feature>
<dbReference type="Gene3D" id="1.20.1740.10">
    <property type="entry name" value="Amino acid/polyamine transporter I"/>
    <property type="match status" value="1"/>
</dbReference>
<gene>
    <name evidence="10" type="primary">LOC116215632</name>
</gene>
<evidence type="ECO:0000256" key="5">
    <source>
        <dbReference type="ARBA" id="ARBA00022989"/>
    </source>
</evidence>
<feature type="transmembrane region" description="Helical" evidence="7">
    <location>
        <begin position="197"/>
        <end position="222"/>
    </location>
</feature>
<keyword evidence="3 7" id="KW-0812">Transmembrane</keyword>
<keyword evidence="6 7" id="KW-0472">Membrane</keyword>
<feature type="domain" description="Amino acid transporter transmembrane" evidence="8">
    <location>
        <begin position="39"/>
        <end position="466"/>
    </location>
</feature>
<keyword evidence="5 7" id="KW-1133">Transmembrane helix</keyword>
<feature type="transmembrane region" description="Helical" evidence="7">
    <location>
        <begin position="242"/>
        <end position="264"/>
    </location>
</feature>
<dbReference type="AlphaFoldDB" id="A0A6P8EQ67"/>
<dbReference type="PANTHER" id="PTHR48017">
    <property type="entry name" value="OS05G0424000 PROTEIN-RELATED"/>
    <property type="match status" value="1"/>
</dbReference>
<evidence type="ECO:0000259" key="8">
    <source>
        <dbReference type="Pfam" id="PF01490"/>
    </source>
</evidence>
<dbReference type="GO" id="GO:0006865">
    <property type="term" value="P:amino acid transport"/>
    <property type="evidence" value="ECO:0007669"/>
    <property type="project" value="UniProtKB-KW"/>
</dbReference>
<dbReference type="Proteomes" id="UP000515151">
    <property type="component" value="Chromosome 7"/>
</dbReference>
<evidence type="ECO:0000313" key="10">
    <source>
        <dbReference type="RefSeq" id="XP_031407276.1"/>
    </source>
</evidence>
<keyword evidence="4" id="KW-0029">Amino-acid transport</keyword>
<proteinExistence type="predicted"/>
<evidence type="ECO:0000256" key="4">
    <source>
        <dbReference type="ARBA" id="ARBA00022970"/>
    </source>
</evidence>
<evidence type="ECO:0000256" key="7">
    <source>
        <dbReference type="SAM" id="Phobius"/>
    </source>
</evidence>
<evidence type="ECO:0000256" key="2">
    <source>
        <dbReference type="ARBA" id="ARBA00022448"/>
    </source>
</evidence>
<organism evidence="9 10">
    <name type="scientific">Punica granatum</name>
    <name type="common">Pomegranate</name>
    <dbReference type="NCBI Taxonomy" id="22663"/>
    <lineage>
        <taxon>Eukaryota</taxon>
        <taxon>Viridiplantae</taxon>
        <taxon>Streptophyta</taxon>
        <taxon>Embryophyta</taxon>
        <taxon>Tracheophyta</taxon>
        <taxon>Spermatophyta</taxon>
        <taxon>Magnoliopsida</taxon>
        <taxon>eudicotyledons</taxon>
        <taxon>Gunneridae</taxon>
        <taxon>Pentapetalae</taxon>
        <taxon>rosids</taxon>
        <taxon>malvids</taxon>
        <taxon>Myrtales</taxon>
        <taxon>Lythraceae</taxon>
        <taxon>Punica</taxon>
    </lineage>
</organism>
<feature type="transmembrane region" description="Helical" evidence="7">
    <location>
        <begin position="388"/>
        <end position="408"/>
    </location>
</feature>
<feature type="transmembrane region" description="Helical" evidence="7">
    <location>
        <begin position="72"/>
        <end position="93"/>
    </location>
</feature>
<evidence type="ECO:0000313" key="9">
    <source>
        <dbReference type="Proteomes" id="UP000515151"/>
    </source>
</evidence>
<accession>A0A6P8EQ67</accession>
<name>A0A6P8EQ67_PUNGR</name>
<reference evidence="10" key="2">
    <citation type="submission" date="2025-08" db="UniProtKB">
        <authorList>
            <consortium name="RefSeq"/>
        </authorList>
    </citation>
    <scope>IDENTIFICATION</scope>
    <source>
        <tissue evidence="10">Leaf</tissue>
    </source>
</reference>
<feature type="transmembrane region" description="Helical" evidence="7">
    <location>
        <begin position="46"/>
        <end position="66"/>
    </location>
</feature>
<keyword evidence="9" id="KW-1185">Reference proteome</keyword>
<dbReference type="Pfam" id="PF01490">
    <property type="entry name" value="Aa_trans"/>
    <property type="match status" value="1"/>
</dbReference>
<evidence type="ECO:0000256" key="1">
    <source>
        <dbReference type="ARBA" id="ARBA00004370"/>
    </source>
</evidence>
<feature type="transmembrane region" description="Helical" evidence="7">
    <location>
        <begin position="126"/>
        <end position="153"/>
    </location>
</feature>
<evidence type="ECO:0000256" key="3">
    <source>
        <dbReference type="ARBA" id="ARBA00022692"/>
    </source>
</evidence>
<keyword evidence="2" id="KW-0813">Transport</keyword>
<dbReference type="InterPro" id="IPR013057">
    <property type="entry name" value="AA_transpt_TM"/>
</dbReference>
<reference evidence="9" key="1">
    <citation type="journal article" date="2020" name="Plant Biotechnol. J.">
        <title>The pomegranate (Punica granatum L.) draft genome dissects genetic divergence between soft- and hard-seeded cultivars.</title>
        <authorList>
            <person name="Luo X."/>
            <person name="Li H."/>
            <person name="Wu Z."/>
            <person name="Yao W."/>
            <person name="Zhao P."/>
            <person name="Cao D."/>
            <person name="Yu H."/>
            <person name="Li K."/>
            <person name="Poudel K."/>
            <person name="Zhao D."/>
            <person name="Zhang F."/>
            <person name="Xia X."/>
            <person name="Chen L."/>
            <person name="Wang Q."/>
            <person name="Jing D."/>
            <person name="Cao S."/>
        </authorList>
    </citation>
    <scope>NUCLEOTIDE SEQUENCE [LARGE SCALE GENOMIC DNA]</scope>
    <source>
        <strain evidence="9">cv. Tunisia</strain>
    </source>
</reference>
<sequence>MQVTKRRKMGGEVVEEENADLNTSFIRRGDASEVDLLERTGTTWTAVAHVLTGVAGIGVLSLAWSVAQLGWILGPLCTIIFAAVTLFSSFLLAECYRHPDPEHGPIRNKSFMEATKLYLGDKHHAVFGFLVQFTIFGMAVVFTSTAGSSLRAIQQSNCYHKYGHDAPCQYGDNLYMMLFGFIQIFLSQIPNFHSTRWISVTSLVMSLCFSFIGIGLGLAKVIENGTVKGSIKGVSRSDSARKIFVIFTALADIAFAYPLAIILFEIEDTLKSPPPVNKTMKAALTVALSITALFYLSYGCIGYAAFGDSTPENLLTGFGFYEPYWLVDFANACVVIYLMGAYQIYGQAGFSMLERGFRERFPDSRLLDKSYSLKFPLLPTTQMNLFQACFRALYVVIATVIAITFPYFTSVIGVLGAIIFWPFSAYAPVQMYLVQRQVRTWSRKWILLTAFSVVGFVITVIGIVGSLEELVRAKIN</sequence>
<protein>
    <submittedName>
        <fullName evidence="10">Probable amino acid permease 7 isoform X1</fullName>
    </submittedName>
</protein>
<evidence type="ECO:0000256" key="6">
    <source>
        <dbReference type="ARBA" id="ARBA00023136"/>
    </source>
</evidence>
<comment type="subcellular location">
    <subcellularLocation>
        <location evidence="1">Membrane</location>
    </subcellularLocation>
</comment>
<dbReference type="RefSeq" id="XP_031407276.1">
    <property type="nucleotide sequence ID" value="XM_031551416.1"/>
</dbReference>